<evidence type="ECO:0000313" key="2">
    <source>
        <dbReference type="Proteomes" id="UP000738376"/>
    </source>
</evidence>
<sequence>MAKTLTITLPDNLEEELTAQAARLNQSPEAILLQALTRQLKILSEVSLLPVIETDPLLRLIGSIDVDIPDLAENCDHYIGQDLYQELKVDG</sequence>
<evidence type="ECO:0000313" key="1">
    <source>
        <dbReference type="EMBL" id="NMF58887.1"/>
    </source>
</evidence>
<name>A0ABX1LYD6_9CYAN</name>
<organism evidence="1 2">
    <name type="scientific">Pseudanabaena yagii GIHE-NHR1</name>
    <dbReference type="NCBI Taxonomy" id="2722753"/>
    <lineage>
        <taxon>Bacteria</taxon>
        <taxon>Bacillati</taxon>
        <taxon>Cyanobacteriota</taxon>
        <taxon>Cyanophyceae</taxon>
        <taxon>Pseudanabaenales</taxon>
        <taxon>Pseudanabaenaceae</taxon>
        <taxon>Pseudanabaena</taxon>
        <taxon>Pseudanabaena yagii</taxon>
    </lineage>
</organism>
<protein>
    <recommendedName>
        <fullName evidence="3">Ribbon-helix-helix protein CopG domain-containing protein</fullName>
    </recommendedName>
</protein>
<accession>A0ABX1LYD6</accession>
<dbReference type="RefSeq" id="WP_169363730.1">
    <property type="nucleotide sequence ID" value="NZ_JAAVJL010000001.1"/>
</dbReference>
<proteinExistence type="predicted"/>
<dbReference type="EMBL" id="JAAVJL010000001">
    <property type="protein sequence ID" value="NMF58887.1"/>
    <property type="molecule type" value="Genomic_DNA"/>
</dbReference>
<reference evidence="1 2" key="1">
    <citation type="submission" date="2020-03" db="EMBL/GenBank/DDBJ databases">
        <title>Draft Genome Sequence of 2-Methylisoborneol Producing Pseudanabaena yagii Strain GIHE-NHR1 Isolated from North Han River in South Korea.</title>
        <authorList>
            <person name="Jeong J."/>
        </authorList>
    </citation>
    <scope>NUCLEOTIDE SEQUENCE [LARGE SCALE GENOMIC DNA]</scope>
    <source>
        <strain evidence="1 2">GIHE-NHR1</strain>
    </source>
</reference>
<evidence type="ECO:0008006" key="3">
    <source>
        <dbReference type="Google" id="ProtNLM"/>
    </source>
</evidence>
<keyword evidence="2" id="KW-1185">Reference proteome</keyword>
<dbReference type="InterPro" id="IPR010985">
    <property type="entry name" value="Ribbon_hlx_hlx"/>
</dbReference>
<comment type="caution">
    <text evidence="1">The sequence shown here is derived from an EMBL/GenBank/DDBJ whole genome shotgun (WGS) entry which is preliminary data.</text>
</comment>
<gene>
    <name evidence="1" type="ORF">HC246_12835</name>
</gene>
<dbReference type="SUPFAM" id="SSF47598">
    <property type="entry name" value="Ribbon-helix-helix"/>
    <property type="match status" value="1"/>
</dbReference>
<dbReference type="Proteomes" id="UP000738376">
    <property type="component" value="Unassembled WGS sequence"/>
</dbReference>